<name>A0ABP9V3Q0_9BACT</name>
<protein>
    <recommendedName>
        <fullName evidence="1">HTH cro/C1-type domain-containing protein</fullName>
    </recommendedName>
</protein>
<dbReference type="RefSeq" id="WP_346189266.1">
    <property type="nucleotide sequence ID" value="NZ_BAABRL010000009.1"/>
</dbReference>
<sequence>MIQREPNKIAKMASNPAAGILGDTIEHYGLSQAEVARGMGVRPSLLNETLKGKRGVSVDLAMRAEAYFGMSAQLLVRLQADYDFQKAYYARGESIAAAVKPRAIA</sequence>
<keyword evidence="3" id="KW-1185">Reference proteome</keyword>
<dbReference type="SUPFAM" id="SSF47413">
    <property type="entry name" value="lambda repressor-like DNA-binding domains"/>
    <property type="match status" value="1"/>
</dbReference>
<dbReference type="CDD" id="cd00093">
    <property type="entry name" value="HTH_XRE"/>
    <property type="match status" value="1"/>
</dbReference>
<evidence type="ECO:0000313" key="2">
    <source>
        <dbReference type="EMBL" id="GAA5496625.1"/>
    </source>
</evidence>
<proteinExistence type="predicted"/>
<dbReference type="InterPro" id="IPR001387">
    <property type="entry name" value="Cro/C1-type_HTH"/>
</dbReference>
<dbReference type="EMBL" id="BAABRL010000009">
    <property type="protein sequence ID" value="GAA5496625.1"/>
    <property type="molecule type" value="Genomic_DNA"/>
</dbReference>
<feature type="domain" description="HTH cro/C1-type" evidence="1">
    <location>
        <begin position="29"/>
        <end position="75"/>
    </location>
</feature>
<gene>
    <name evidence="2" type="ORF">Rhal01_02810</name>
</gene>
<dbReference type="Proteomes" id="UP001424741">
    <property type="component" value="Unassembled WGS sequence"/>
</dbReference>
<dbReference type="Pfam" id="PF01381">
    <property type="entry name" value="HTH_3"/>
    <property type="match status" value="1"/>
</dbReference>
<organism evidence="2 3">
    <name type="scientific">Rubritalea halochordaticola</name>
    <dbReference type="NCBI Taxonomy" id="714537"/>
    <lineage>
        <taxon>Bacteria</taxon>
        <taxon>Pseudomonadati</taxon>
        <taxon>Verrucomicrobiota</taxon>
        <taxon>Verrucomicrobiia</taxon>
        <taxon>Verrucomicrobiales</taxon>
        <taxon>Rubritaleaceae</taxon>
        <taxon>Rubritalea</taxon>
    </lineage>
</organism>
<reference evidence="2 3" key="1">
    <citation type="submission" date="2024-02" db="EMBL/GenBank/DDBJ databases">
        <title>Rubritalea halochordaticola NBRC 107102.</title>
        <authorList>
            <person name="Ichikawa N."/>
            <person name="Katano-Makiyama Y."/>
            <person name="Hidaka K."/>
        </authorList>
    </citation>
    <scope>NUCLEOTIDE SEQUENCE [LARGE SCALE GENOMIC DNA]</scope>
    <source>
        <strain evidence="2 3">NBRC 107102</strain>
    </source>
</reference>
<dbReference type="PROSITE" id="PS50943">
    <property type="entry name" value="HTH_CROC1"/>
    <property type="match status" value="1"/>
</dbReference>
<dbReference type="InterPro" id="IPR010982">
    <property type="entry name" value="Lambda_DNA-bd_dom_sf"/>
</dbReference>
<dbReference type="Gene3D" id="1.10.260.40">
    <property type="entry name" value="lambda repressor-like DNA-binding domains"/>
    <property type="match status" value="1"/>
</dbReference>
<evidence type="ECO:0000313" key="3">
    <source>
        <dbReference type="Proteomes" id="UP001424741"/>
    </source>
</evidence>
<dbReference type="NCBIfam" id="TIGR02607">
    <property type="entry name" value="antidote_HigA"/>
    <property type="match status" value="1"/>
</dbReference>
<accession>A0ABP9V3Q0</accession>
<evidence type="ECO:0000259" key="1">
    <source>
        <dbReference type="PROSITE" id="PS50943"/>
    </source>
</evidence>
<comment type="caution">
    <text evidence="2">The sequence shown here is derived from an EMBL/GenBank/DDBJ whole genome shotgun (WGS) entry which is preliminary data.</text>
</comment>
<dbReference type="InterPro" id="IPR013430">
    <property type="entry name" value="Toxin_antidote_HigA"/>
</dbReference>
<dbReference type="SMART" id="SM00530">
    <property type="entry name" value="HTH_XRE"/>
    <property type="match status" value="1"/>
</dbReference>